<keyword evidence="3" id="KW-0413">Isomerase</keyword>
<dbReference type="GO" id="GO:0008784">
    <property type="term" value="F:alanine racemase activity"/>
    <property type="evidence" value="ECO:0007669"/>
    <property type="project" value="TreeGrafter"/>
</dbReference>
<proteinExistence type="predicted"/>
<evidence type="ECO:0000256" key="1">
    <source>
        <dbReference type="ARBA" id="ARBA00001933"/>
    </source>
</evidence>
<dbReference type="CDD" id="cd06815">
    <property type="entry name" value="PLPDE_III_AR_like_1"/>
    <property type="match status" value="1"/>
</dbReference>
<reference evidence="6" key="1">
    <citation type="submission" date="2016-10" db="EMBL/GenBank/DDBJ databases">
        <authorList>
            <person name="Varghese N."/>
            <person name="Submissions S."/>
        </authorList>
    </citation>
    <scope>NUCLEOTIDE SEQUENCE [LARGE SCALE GENOMIC DNA]</scope>
    <source>
        <strain evidence="6">DSM 16995</strain>
    </source>
</reference>
<protein>
    <submittedName>
        <fullName evidence="5">Predicted amino acid racemase</fullName>
    </submittedName>
</protein>
<evidence type="ECO:0000259" key="4">
    <source>
        <dbReference type="Pfam" id="PF01168"/>
    </source>
</evidence>
<dbReference type="EMBL" id="FNGA01000005">
    <property type="protein sequence ID" value="SDL50390.1"/>
    <property type="molecule type" value="Genomic_DNA"/>
</dbReference>
<evidence type="ECO:0000256" key="3">
    <source>
        <dbReference type="ARBA" id="ARBA00023235"/>
    </source>
</evidence>
<evidence type="ECO:0000256" key="2">
    <source>
        <dbReference type="ARBA" id="ARBA00022898"/>
    </source>
</evidence>
<evidence type="ECO:0000313" key="6">
    <source>
        <dbReference type="Proteomes" id="UP000199053"/>
    </source>
</evidence>
<keyword evidence="2" id="KW-0663">Pyridoxal phosphate</keyword>
<organism evidence="5 6">
    <name type="scientific">Maridesulfovibrio ferrireducens</name>
    <dbReference type="NCBI Taxonomy" id="246191"/>
    <lineage>
        <taxon>Bacteria</taxon>
        <taxon>Pseudomonadati</taxon>
        <taxon>Thermodesulfobacteriota</taxon>
        <taxon>Desulfovibrionia</taxon>
        <taxon>Desulfovibrionales</taxon>
        <taxon>Desulfovibrionaceae</taxon>
        <taxon>Maridesulfovibrio</taxon>
    </lineage>
</organism>
<dbReference type="STRING" id="246191.SAMN05660337_3129"/>
<dbReference type="RefSeq" id="WP_092162761.1">
    <property type="nucleotide sequence ID" value="NZ_FNGA01000005.1"/>
</dbReference>
<dbReference type="SUPFAM" id="SSF51419">
    <property type="entry name" value="PLP-binding barrel"/>
    <property type="match status" value="1"/>
</dbReference>
<keyword evidence="6" id="KW-1185">Reference proteome</keyword>
<dbReference type="PANTHER" id="PTHR30511">
    <property type="entry name" value="ALANINE RACEMASE"/>
    <property type="match status" value="1"/>
</dbReference>
<dbReference type="GO" id="GO:0005829">
    <property type="term" value="C:cytosol"/>
    <property type="evidence" value="ECO:0007669"/>
    <property type="project" value="TreeGrafter"/>
</dbReference>
<dbReference type="Gene3D" id="3.20.20.10">
    <property type="entry name" value="Alanine racemase"/>
    <property type="match status" value="1"/>
</dbReference>
<dbReference type="AlphaFoldDB" id="A0A1G9KKP7"/>
<dbReference type="InterPro" id="IPR000821">
    <property type="entry name" value="Ala_racemase"/>
</dbReference>
<dbReference type="InterPro" id="IPR029066">
    <property type="entry name" value="PLP-binding_barrel"/>
</dbReference>
<dbReference type="GO" id="GO:0030170">
    <property type="term" value="F:pyridoxal phosphate binding"/>
    <property type="evidence" value="ECO:0007669"/>
    <property type="project" value="TreeGrafter"/>
</dbReference>
<dbReference type="PANTHER" id="PTHR30511:SF3">
    <property type="entry name" value="LYSINE RACEMASE"/>
    <property type="match status" value="1"/>
</dbReference>
<dbReference type="OrthoDB" id="504078at2"/>
<name>A0A1G9KKP7_9BACT</name>
<evidence type="ECO:0000313" key="5">
    <source>
        <dbReference type="EMBL" id="SDL50390.1"/>
    </source>
</evidence>
<dbReference type="InterPro" id="IPR001608">
    <property type="entry name" value="Ala_racemase_N"/>
</dbReference>
<accession>A0A1G9KKP7</accession>
<dbReference type="Pfam" id="PF01168">
    <property type="entry name" value="Ala_racemase_N"/>
    <property type="match status" value="1"/>
</dbReference>
<dbReference type="Proteomes" id="UP000199053">
    <property type="component" value="Unassembled WGS sequence"/>
</dbReference>
<gene>
    <name evidence="5" type="ORF">SAMN05660337_3129</name>
</gene>
<sequence length="352" mass="38251">MNTPYLEIDLAKIFSNTQKLVEMFGARNIDITGITKVALGEPKIANCLVSAGIVSIGESRIANIKRMRQAGVKATFTLIRTPSMTEIDDVVKYANASLNSELSIIAELSDSAIKQNKIHDVVLMVEMGDLREGILKKDLDETIDKTIQLKGVNLIGLGTNLACFSGVKPSKTNMDKLSLLAETYEKKYHIKFQIISGGNSANFEWLFANDDLGRINNVRLGESIFIGKETLSRKHIEGLHLNAITLVAGVIESKTKPSLPEGEVGQDAFGITTAFVDKGDMLRTILAIGKQDVHVPGLTPLSDVDIIGSSSDHLILDATRSPLRVGDQVRFSLDYAALLSCMTSPFVANSFV</sequence>
<feature type="domain" description="Alanine racemase N-terminal" evidence="4">
    <location>
        <begin position="8"/>
        <end position="226"/>
    </location>
</feature>
<comment type="cofactor">
    <cofactor evidence="1">
        <name>pyridoxal 5'-phosphate</name>
        <dbReference type="ChEBI" id="CHEBI:597326"/>
    </cofactor>
</comment>